<accession>A0A3T0E6M5</accession>
<organism evidence="1 2">
    <name type="scientific">Glycocaulis alkaliphilus</name>
    <dbReference type="NCBI Taxonomy" id="1434191"/>
    <lineage>
        <taxon>Bacteria</taxon>
        <taxon>Pseudomonadati</taxon>
        <taxon>Pseudomonadota</taxon>
        <taxon>Alphaproteobacteria</taxon>
        <taxon>Maricaulales</taxon>
        <taxon>Maricaulaceae</taxon>
        <taxon>Glycocaulis</taxon>
    </lineage>
</organism>
<dbReference type="Proteomes" id="UP000286954">
    <property type="component" value="Chromosome"/>
</dbReference>
<dbReference type="Gene3D" id="3.30.70.260">
    <property type="match status" value="1"/>
</dbReference>
<proteinExistence type="predicted"/>
<reference evidence="1 2" key="1">
    <citation type="submission" date="2016-12" db="EMBL/GenBank/DDBJ databases">
        <title>The genome of dimorphic prosthecate Glycocaulis alkaliphilus 6b-8t, isolated from crude oil dictates its adaptability in petroleum environments.</title>
        <authorList>
            <person name="Wu X.-L."/>
            <person name="Geng S."/>
        </authorList>
    </citation>
    <scope>NUCLEOTIDE SEQUENCE [LARGE SCALE GENOMIC DNA]</scope>
    <source>
        <strain evidence="1 2">6B-8</strain>
    </source>
</reference>
<dbReference type="RefSeq" id="WP_127565302.1">
    <property type="nucleotide sequence ID" value="NZ_BMFB01000006.1"/>
</dbReference>
<dbReference type="SUPFAM" id="SSF55021">
    <property type="entry name" value="ACT-like"/>
    <property type="match status" value="1"/>
</dbReference>
<dbReference type="KEGG" id="gak:X907_0308"/>
<dbReference type="OrthoDB" id="6198158at2"/>
<sequence length="86" mass="9519">MTTQIDIDFLPAEGAVVRLIGLVERRGYELDAMSYAPASTTHRLTMTVRPRPGPRRIETLKAQIARMYGVTSVSERMGSPRLEAAS</sequence>
<name>A0A3T0E6M5_9PROT</name>
<gene>
    <name evidence="1" type="ORF">X907_0308</name>
</gene>
<evidence type="ECO:0000313" key="1">
    <source>
        <dbReference type="EMBL" id="AZU02856.1"/>
    </source>
</evidence>
<dbReference type="AlphaFoldDB" id="A0A3T0E6M5"/>
<keyword evidence="2" id="KW-1185">Reference proteome</keyword>
<dbReference type="Pfam" id="PF13710">
    <property type="entry name" value="ACT_5"/>
    <property type="match status" value="1"/>
</dbReference>
<dbReference type="InterPro" id="IPR045865">
    <property type="entry name" value="ACT-like_dom_sf"/>
</dbReference>
<evidence type="ECO:0000313" key="2">
    <source>
        <dbReference type="Proteomes" id="UP000286954"/>
    </source>
</evidence>
<dbReference type="EMBL" id="CP018911">
    <property type="protein sequence ID" value="AZU02856.1"/>
    <property type="molecule type" value="Genomic_DNA"/>
</dbReference>
<protein>
    <submittedName>
        <fullName evidence="1">Uncharacterized protein</fullName>
    </submittedName>
</protein>